<accession>A0A3P8HR89</accession>
<dbReference type="OrthoDB" id="271226at2759"/>
<dbReference type="EMBL" id="UZAN01018172">
    <property type="protein sequence ID" value="VDP48643.1"/>
    <property type="molecule type" value="Genomic_DNA"/>
</dbReference>
<proteinExistence type="predicted"/>
<organism evidence="1 2">
    <name type="scientific">Echinostoma caproni</name>
    <dbReference type="NCBI Taxonomy" id="27848"/>
    <lineage>
        <taxon>Eukaryota</taxon>
        <taxon>Metazoa</taxon>
        <taxon>Spiralia</taxon>
        <taxon>Lophotrochozoa</taxon>
        <taxon>Platyhelminthes</taxon>
        <taxon>Trematoda</taxon>
        <taxon>Digenea</taxon>
        <taxon>Plagiorchiida</taxon>
        <taxon>Echinostomata</taxon>
        <taxon>Echinostomatoidea</taxon>
        <taxon>Echinostomatidae</taxon>
        <taxon>Echinostoma</taxon>
    </lineage>
</organism>
<dbReference type="Proteomes" id="UP000272942">
    <property type="component" value="Unassembled WGS sequence"/>
</dbReference>
<name>A0A3P8HR89_9TREM</name>
<dbReference type="AlphaFoldDB" id="A0A3P8HR89"/>
<evidence type="ECO:0000313" key="2">
    <source>
        <dbReference type="Proteomes" id="UP000272942"/>
    </source>
</evidence>
<reference evidence="1 2" key="1">
    <citation type="submission" date="2018-11" db="EMBL/GenBank/DDBJ databases">
        <authorList>
            <consortium name="Pathogen Informatics"/>
        </authorList>
    </citation>
    <scope>NUCLEOTIDE SEQUENCE [LARGE SCALE GENOMIC DNA]</scope>
    <source>
        <strain evidence="1 2">Egypt</strain>
    </source>
</reference>
<evidence type="ECO:0000313" key="1">
    <source>
        <dbReference type="EMBL" id="VDP48643.1"/>
    </source>
</evidence>
<keyword evidence="2" id="KW-1185">Reference proteome</keyword>
<gene>
    <name evidence="1" type="ORF">ECPE_LOCUS1888</name>
</gene>
<protein>
    <submittedName>
        <fullName evidence="1">Uncharacterized protein</fullName>
    </submittedName>
</protein>
<sequence>MINQLQRLDKDRVSESERAEGVSLVSRKVRIDSFESEFIFYIYEYVFKSVSDF</sequence>